<feature type="transmembrane region" description="Helical" evidence="10">
    <location>
        <begin position="38"/>
        <end position="56"/>
    </location>
</feature>
<evidence type="ECO:0000256" key="3">
    <source>
        <dbReference type="ARBA" id="ARBA00022679"/>
    </source>
</evidence>
<keyword evidence="2 10" id="KW-0444">Lipid biosynthesis</keyword>
<evidence type="ECO:0000256" key="2">
    <source>
        <dbReference type="ARBA" id="ARBA00022516"/>
    </source>
</evidence>
<evidence type="ECO:0000256" key="4">
    <source>
        <dbReference type="ARBA" id="ARBA00022692"/>
    </source>
</evidence>
<dbReference type="GO" id="GO:0042761">
    <property type="term" value="P:very long-chain fatty acid biosynthetic process"/>
    <property type="evidence" value="ECO:0007669"/>
    <property type="project" value="TreeGrafter"/>
</dbReference>
<gene>
    <name evidence="11" type="ORF">IWW36_002387</name>
</gene>
<feature type="transmembrane region" description="Helical" evidence="10">
    <location>
        <begin position="77"/>
        <end position="98"/>
    </location>
</feature>
<keyword evidence="7 10" id="KW-0443">Lipid metabolism</keyword>
<evidence type="ECO:0000256" key="9">
    <source>
        <dbReference type="ARBA" id="ARBA00023160"/>
    </source>
</evidence>
<dbReference type="EC" id="2.3.1.-" evidence="10"/>
<dbReference type="GO" id="GO:0030148">
    <property type="term" value="P:sphingolipid biosynthetic process"/>
    <property type="evidence" value="ECO:0007669"/>
    <property type="project" value="TreeGrafter"/>
</dbReference>
<dbReference type="GO" id="GO:0005789">
    <property type="term" value="C:endoplasmic reticulum membrane"/>
    <property type="evidence" value="ECO:0007669"/>
    <property type="project" value="TreeGrafter"/>
</dbReference>
<keyword evidence="9 10" id="KW-0275">Fatty acid biosynthesis</keyword>
<evidence type="ECO:0000256" key="6">
    <source>
        <dbReference type="ARBA" id="ARBA00022989"/>
    </source>
</evidence>
<sequence>MSQATSSLLALAFQSPNVGAPVNNILLGCLYNFMMKPVVPLAGVVLYLTTVKVWEYRNQRRAQAARRQGLPIGTRSNLKPLIIAHNLILAVYSIWTFASYFPMLVQVVTERGLKDGFCDSSGILWSGKLLEHGFLFYLSKYYEFIDTAIILAKGRPAGRLQTFHHAGAVTIMWMGNYFQSPYLSFFVFENSLIHSLMYVYYTLTALGIKPPGKQLLTSLQITQFYIALSAGVAYEVMPNCQTTAQKVFTCIFVAYILELIRLFTEFARKTYGPHSAPAAKKCK</sequence>
<keyword evidence="5 10" id="KW-0276">Fatty acid metabolism</keyword>
<evidence type="ECO:0000313" key="12">
    <source>
        <dbReference type="Proteomes" id="UP001139887"/>
    </source>
</evidence>
<keyword evidence="3 10" id="KW-0808">Transferase</keyword>
<dbReference type="PANTHER" id="PTHR11157">
    <property type="entry name" value="FATTY ACID ACYL TRANSFERASE-RELATED"/>
    <property type="match status" value="1"/>
</dbReference>
<evidence type="ECO:0000313" key="11">
    <source>
        <dbReference type="EMBL" id="KAJ2849766.1"/>
    </source>
</evidence>
<keyword evidence="12" id="KW-1185">Reference proteome</keyword>
<accession>A0A9W8I823</accession>
<dbReference type="GO" id="GO:0009922">
    <property type="term" value="F:fatty acid elongase activity"/>
    <property type="evidence" value="ECO:0007669"/>
    <property type="project" value="InterPro"/>
</dbReference>
<dbReference type="GO" id="GO:0034626">
    <property type="term" value="P:fatty acid elongation, polyunsaturated fatty acid"/>
    <property type="evidence" value="ECO:0007669"/>
    <property type="project" value="TreeGrafter"/>
</dbReference>
<dbReference type="GO" id="GO:0034625">
    <property type="term" value="P:fatty acid elongation, monounsaturated fatty acid"/>
    <property type="evidence" value="ECO:0007669"/>
    <property type="project" value="TreeGrafter"/>
</dbReference>
<proteinExistence type="inferred from homology"/>
<evidence type="ECO:0000256" key="7">
    <source>
        <dbReference type="ARBA" id="ARBA00023098"/>
    </source>
</evidence>
<name>A0A9W8I823_9FUNG</name>
<evidence type="ECO:0000256" key="10">
    <source>
        <dbReference type="RuleBase" id="RU361115"/>
    </source>
</evidence>
<organism evidence="11 12">
    <name type="scientific">Coemansia brasiliensis</name>
    <dbReference type="NCBI Taxonomy" id="2650707"/>
    <lineage>
        <taxon>Eukaryota</taxon>
        <taxon>Fungi</taxon>
        <taxon>Fungi incertae sedis</taxon>
        <taxon>Zoopagomycota</taxon>
        <taxon>Kickxellomycotina</taxon>
        <taxon>Kickxellomycetes</taxon>
        <taxon>Kickxellales</taxon>
        <taxon>Kickxellaceae</taxon>
        <taxon>Coemansia</taxon>
    </lineage>
</organism>
<evidence type="ECO:0000256" key="8">
    <source>
        <dbReference type="ARBA" id="ARBA00023136"/>
    </source>
</evidence>
<evidence type="ECO:0000256" key="5">
    <source>
        <dbReference type="ARBA" id="ARBA00022832"/>
    </source>
</evidence>
<dbReference type="Proteomes" id="UP001139887">
    <property type="component" value="Unassembled WGS sequence"/>
</dbReference>
<reference evidence="11" key="1">
    <citation type="submission" date="2022-07" db="EMBL/GenBank/DDBJ databases">
        <title>Phylogenomic reconstructions and comparative analyses of Kickxellomycotina fungi.</title>
        <authorList>
            <person name="Reynolds N.K."/>
            <person name="Stajich J.E."/>
            <person name="Barry K."/>
            <person name="Grigoriev I.V."/>
            <person name="Crous P."/>
            <person name="Smith M.E."/>
        </authorList>
    </citation>
    <scope>NUCLEOTIDE SEQUENCE</scope>
    <source>
        <strain evidence="11">NRRL 1566</strain>
    </source>
</reference>
<keyword evidence="6 10" id="KW-1133">Transmembrane helix</keyword>
<dbReference type="AlphaFoldDB" id="A0A9W8I823"/>
<dbReference type="PANTHER" id="PTHR11157:SF169">
    <property type="entry name" value="ELONGATION OF FATTY ACIDS PROTEIN"/>
    <property type="match status" value="1"/>
</dbReference>
<comment type="catalytic activity">
    <reaction evidence="10">
        <text>an acyl-CoA + malonyl-CoA + H(+) = a 3-oxoacyl-CoA + CO2 + CoA</text>
        <dbReference type="Rhea" id="RHEA:50252"/>
        <dbReference type="ChEBI" id="CHEBI:15378"/>
        <dbReference type="ChEBI" id="CHEBI:16526"/>
        <dbReference type="ChEBI" id="CHEBI:57287"/>
        <dbReference type="ChEBI" id="CHEBI:57384"/>
        <dbReference type="ChEBI" id="CHEBI:58342"/>
        <dbReference type="ChEBI" id="CHEBI:90726"/>
    </reaction>
    <physiologicalReaction direction="left-to-right" evidence="10">
        <dbReference type="Rhea" id="RHEA:50253"/>
    </physiologicalReaction>
</comment>
<comment type="caution">
    <text evidence="10">Lacks conserved residue(s) required for the propagation of feature annotation.</text>
</comment>
<dbReference type="Pfam" id="PF01151">
    <property type="entry name" value="ELO"/>
    <property type="match status" value="1"/>
</dbReference>
<dbReference type="GO" id="GO:0019367">
    <property type="term" value="P:fatty acid elongation, saturated fatty acid"/>
    <property type="evidence" value="ECO:0007669"/>
    <property type="project" value="TreeGrafter"/>
</dbReference>
<comment type="subcellular location">
    <subcellularLocation>
        <location evidence="1">Membrane</location>
        <topology evidence="1">Multi-pass membrane protein</topology>
    </subcellularLocation>
</comment>
<evidence type="ECO:0000256" key="1">
    <source>
        <dbReference type="ARBA" id="ARBA00004141"/>
    </source>
</evidence>
<keyword evidence="8 10" id="KW-0472">Membrane</keyword>
<dbReference type="EMBL" id="JANBUW010000059">
    <property type="protein sequence ID" value="KAJ2849766.1"/>
    <property type="molecule type" value="Genomic_DNA"/>
</dbReference>
<protein>
    <recommendedName>
        <fullName evidence="10">Elongation of fatty acids protein</fullName>
        <ecNumber evidence="10">2.3.1.-</ecNumber>
    </recommendedName>
</protein>
<dbReference type="OrthoDB" id="10259681at2759"/>
<comment type="similarity">
    <text evidence="10">Belongs to the ELO family.</text>
</comment>
<comment type="caution">
    <text evidence="11">The sequence shown here is derived from an EMBL/GenBank/DDBJ whole genome shotgun (WGS) entry which is preliminary data.</text>
</comment>
<keyword evidence="4 10" id="KW-0812">Transmembrane</keyword>
<dbReference type="InterPro" id="IPR002076">
    <property type="entry name" value="ELO_fam"/>
</dbReference>